<evidence type="ECO:0000256" key="2">
    <source>
        <dbReference type="ARBA" id="ARBA00006472"/>
    </source>
</evidence>
<keyword evidence="6" id="KW-1185">Reference proteome</keyword>
<accession>A0ABW4XUH3</accession>
<comment type="similarity">
    <text evidence="2 4">Belongs to the pterin-4-alpha-carbinolamine dehydratase family.</text>
</comment>
<dbReference type="Pfam" id="PF01329">
    <property type="entry name" value="Pterin_4a"/>
    <property type="match status" value="1"/>
</dbReference>
<dbReference type="SUPFAM" id="SSF55248">
    <property type="entry name" value="PCD-like"/>
    <property type="match status" value="1"/>
</dbReference>
<proteinExistence type="inferred from homology"/>
<keyword evidence="3 4" id="KW-0456">Lyase</keyword>
<evidence type="ECO:0000313" key="5">
    <source>
        <dbReference type="EMBL" id="MFD2099165.1"/>
    </source>
</evidence>
<protein>
    <recommendedName>
        <fullName evidence="4">Putative pterin-4-alpha-carbinolamine dehydratase</fullName>
        <shortName evidence="4">PHS</shortName>
        <ecNumber evidence="4">4.2.1.96</ecNumber>
    </recommendedName>
    <alternativeName>
        <fullName evidence="4">4-alpha-hydroxy-tetrahydropterin dehydratase</fullName>
    </alternativeName>
    <alternativeName>
        <fullName evidence="4">Pterin carbinolamine dehydratase</fullName>
        <shortName evidence="4">PCD</shortName>
    </alternativeName>
</protein>
<dbReference type="EC" id="4.2.1.96" evidence="4"/>
<organism evidence="5 6">
    <name type="scientific">Flagellimonas iocasae</name>
    <dbReference type="NCBI Taxonomy" id="2055905"/>
    <lineage>
        <taxon>Bacteria</taxon>
        <taxon>Pseudomonadati</taxon>
        <taxon>Bacteroidota</taxon>
        <taxon>Flavobacteriia</taxon>
        <taxon>Flavobacteriales</taxon>
        <taxon>Flavobacteriaceae</taxon>
        <taxon>Flagellimonas</taxon>
    </lineage>
</organism>
<evidence type="ECO:0000256" key="4">
    <source>
        <dbReference type="HAMAP-Rule" id="MF_00434"/>
    </source>
</evidence>
<dbReference type="PANTHER" id="PTHR12599:SF0">
    <property type="entry name" value="PTERIN-4-ALPHA-CARBINOLAMINE DEHYDRATASE"/>
    <property type="match status" value="1"/>
</dbReference>
<dbReference type="Proteomes" id="UP001597342">
    <property type="component" value="Unassembled WGS sequence"/>
</dbReference>
<dbReference type="RefSeq" id="WP_379829915.1">
    <property type="nucleotide sequence ID" value="NZ_JBHUHU010000001.1"/>
</dbReference>
<dbReference type="CDD" id="cd00914">
    <property type="entry name" value="PCD_DCoH_subfamily_b"/>
    <property type="match status" value="1"/>
</dbReference>
<dbReference type="PANTHER" id="PTHR12599">
    <property type="entry name" value="PTERIN-4-ALPHA-CARBINOLAMINE DEHYDRATASE"/>
    <property type="match status" value="1"/>
</dbReference>
<dbReference type="HAMAP" id="MF_00434">
    <property type="entry name" value="Pterin_4_alpha"/>
    <property type="match status" value="1"/>
</dbReference>
<comment type="caution">
    <text evidence="5">The sequence shown here is derived from an EMBL/GenBank/DDBJ whole genome shotgun (WGS) entry which is preliminary data.</text>
</comment>
<evidence type="ECO:0000256" key="1">
    <source>
        <dbReference type="ARBA" id="ARBA00001554"/>
    </source>
</evidence>
<sequence>MKKLSNTEITNALKELPGWSHQEDHIEKSFKFMDFKEAFSIMTRIAFECEQQNHHPNWENVYNNLTIKLNTHDAGGVTEKDIRLAQTIESIVNK</sequence>
<dbReference type="EMBL" id="JBHUHU010000001">
    <property type="protein sequence ID" value="MFD2099165.1"/>
    <property type="molecule type" value="Genomic_DNA"/>
</dbReference>
<gene>
    <name evidence="5" type="ORF">ACFSJE_05225</name>
</gene>
<dbReference type="GO" id="GO:0008124">
    <property type="term" value="F:4-alpha-hydroxytetrahydrobiopterin dehydratase activity"/>
    <property type="evidence" value="ECO:0007669"/>
    <property type="project" value="UniProtKB-EC"/>
</dbReference>
<dbReference type="NCBIfam" id="NF002017">
    <property type="entry name" value="PRK00823.1-2"/>
    <property type="match status" value="1"/>
</dbReference>
<dbReference type="InterPro" id="IPR001533">
    <property type="entry name" value="Pterin_deHydtase"/>
</dbReference>
<evidence type="ECO:0000313" key="6">
    <source>
        <dbReference type="Proteomes" id="UP001597342"/>
    </source>
</evidence>
<dbReference type="NCBIfam" id="NF002018">
    <property type="entry name" value="PRK00823.1-3"/>
    <property type="match status" value="1"/>
</dbReference>
<reference evidence="6" key="1">
    <citation type="journal article" date="2019" name="Int. J. Syst. Evol. Microbiol.">
        <title>The Global Catalogue of Microorganisms (GCM) 10K type strain sequencing project: providing services to taxonomists for standard genome sequencing and annotation.</title>
        <authorList>
            <consortium name="The Broad Institute Genomics Platform"/>
            <consortium name="The Broad Institute Genome Sequencing Center for Infectious Disease"/>
            <person name="Wu L."/>
            <person name="Ma J."/>
        </authorList>
    </citation>
    <scope>NUCLEOTIDE SEQUENCE [LARGE SCALE GENOMIC DNA]</scope>
    <source>
        <strain evidence="6">JCM 3389</strain>
    </source>
</reference>
<evidence type="ECO:0000256" key="3">
    <source>
        <dbReference type="ARBA" id="ARBA00023239"/>
    </source>
</evidence>
<dbReference type="InterPro" id="IPR036428">
    <property type="entry name" value="PCD_sf"/>
</dbReference>
<dbReference type="Gene3D" id="3.30.1360.20">
    <property type="entry name" value="Transcriptional coactivator/pterin dehydratase"/>
    <property type="match status" value="1"/>
</dbReference>
<name>A0ABW4XUH3_9FLAO</name>
<comment type="catalytic activity">
    <reaction evidence="1 4">
        <text>(4aS,6R)-4a-hydroxy-L-erythro-5,6,7,8-tetrahydrobiopterin = (6R)-L-erythro-6,7-dihydrobiopterin + H2O</text>
        <dbReference type="Rhea" id="RHEA:11920"/>
        <dbReference type="ChEBI" id="CHEBI:15377"/>
        <dbReference type="ChEBI" id="CHEBI:15642"/>
        <dbReference type="ChEBI" id="CHEBI:43120"/>
        <dbReference type="EC" id="4.2.1.96"/>
    </reaction>
</comment>